<feature type="region of interest" description="Disordered" evidence="1">
    <location>
        <begin position="1037"/>
        <end position="1581"/>
    </location>
</feature>
<feature type="region of interest" description="Disordered" evidence="1">
    <location>
        <begin position="196"/>
        <end position="312"/>
    </location>
</feature>
<feature type="compositionally biased region" description="Polar residues" evidence="1">
    <location>
        <begin position="1249"/>
        <end position="1262"/>
    </location>
</feature>
<proteinExistence type="predicted"/>
<feature type="compositionally biased region" description="Polar residues" evidence="1">
    <location>
        <begin position="1223"/>
        <end position="1242"/>
    </location>
</feature>
<feature type="compositionally biased region" description="Basic and acidic residues" evidence="1">
    <location>
        <begin position="550"/>
        <end position="562"/>
    </location>
</feature>
<feature type="compositionally biased region" description="Acidic residues" evidence="1">
    <location>
        <begin position="931"/>
        <end position="954"/>
    </location>
</feature>
<feature type="compositionally biased region" description="Gly residues" evidence="1">
    <location>
        <begin position="1567"/>
        <end position="1577"/>
    </location>
</feature>
<evidence type="ECO:0000313" key="3">
    <source>
        <dbReference type="Proteomes" id="UP001305647"/>
    </source>
</evidence>
<feature type="compositionally biased region" description="Basic and acidic residues" evidence="1">
    <location>
        <begin position="750"/>
        <end position="770"/>
    </location>
</feature>
<evidence type="ECO:0000256" key="1">
    <source>
        <dbReference type="SAM" id="MobiDB-lite"/>
    </source>
</evidence>
<gene>
    <name evidence="2" type="ORF">N658DRAFT_354615</name>
</gene>
<feature type="compositionally biased region" description="Low complexity" evidence="1">
    <location>
        <begin position="891"/>
        <end position="902"/>
    </location>
</feature>
<feature type="compositionally biased region" description="Basic and acidic residues" evidence="1">
    <location>
        <begin position="1037"/>
        <end position="1055"/>
    </location>
</feature>
<organism evidence="2 3">
    <name type="scientific">Parathielavia hyrcaniae</name>
    <dbReference type="NCBI Taxonomy" id="113614"/>
    <lineage>
        <taxon>Eukaryota</taxon>
        <taxon>Fungi</taxon>
        <taxon>Dikarya</taxon>
        <taxon>Ascomycota</taxon>
        <taxon>Pezizomycotina</taxon>
        <taxon>Sordariomycetes</taxon>
        <taxon>Sordariomycetidae</taxon>
        <taxon>Sordariales</taxon>
        <taxon>Chaetomiaceae</taxon>
        <taxon>Parathielavia</taxon>
    </lineage>
</organism>
<feature type="compositionally biased region" description="Basic and acidic residues" evidence="1">
    <location>
        <begin position="699"/>
        <end position="723"/>
    </location>
</feature>
<feature type="compositionally biased region" description="Polar residues" evidence="1">
    <location>
        <begin position="225"/>
        <end position="249"/>
    </location>
</feature>
<name>A0AAN6T2Z6_9PEZI</name>
<sequence>MFGSRRHRPPNPPLTAATANPNAATAAAAVFKRHEPNPSLSAAAAAAALRARPMTPTRVADVLTKRTMRRSTSVATASSASDHVQDRPTLQRRGSSGSMTERTFRTPSPHRPGSSGSGHRRGQSVGDDMPPVPALPRNMDGAASRQGAAQQGNYQRKATSLGAGSAPVRLASQKLASGEAPSWFGAAKLGDLGTARRTDPAMASPPSSPLQVFARDEDLPEGARPNSQASSINFSYPTRTRRGSSTAPSPTDECGAAQMVAHTSQMRPHVQDEEEPARAAQSRDRRRVQSISPSASKSHTSTLSDQSLVYDPNSRRMVPRADLLAAQQAAMDATQAATRPKKQKKLPQRAGSHLAAGTMSRTKIATPNSAPAAKTVQPSGAAQAQVSQQVQPAPPKEPAPAQEASARVDGLGDEMEMASPTVDANRSEQQHLQQAPELSRSIAPVTSDSPQFVVRRQPSVVREEPEPESSGNEGPTQKVLSALDSVPGRRRMQAEAGPETHSPASTTPNQTIPPNSLSDSPAVARVDQKPKSVSVPVSEGGKPKPGATERGWDARNLRDRAHSNSPARQAHFGPVQDSLTVKHSPPPRSISPRKSAMKHTSPARAPSPSDDTSEASGHANQEPAVARKKSVRVSFDECAIGAAGDAASASGNDVRSAASPLHAGRQSWLPNVSRSQDLPAFDDDAVMKPRPALPSFGSVRDRKPRDISPDLSERPLVRPKGETRYPPALLPSPPLGPSNDHALGAVLSKEQARRSSERDMRAEQPSRSREPLPPIVTSVEGTGYFTDTTDNSSILSSEFEHSEALRPKPASEVRIAEPHIEVSKVSVNGSADHPVRDVVPAMVTMGHEVSMEPHVPAISVSQPTPPAADGKSPAQSYMDVPGWFPEDESDQSAPSPADASPQVLSLAQPAAVAQQGTAAEFTQPTATQDSSDSDSEVFSDAYEDLSEVDSEPEGDGFQSLDAVVDSPLQQSPHPPSQAGQAPRDAARHNHPEEVPELQTQLSSATTAVETQPPESPEDDWERAKAWWRSLTAEKRAELEREAMEEAGVEADRDEPPTEAEVNKNGTADRSASESRVLAAHVAQRTSAKQEKERAADPDRSYMIKPGERWTGGSENDIPPMRKTMRGESQQQARVKSAEGSLLRKSMRPSGPSGLRSDQARSKRPMSTPPAAAVLARPTHRRSATQEGDPPRPPVARRGSSGSDSSFKRSRTARIQGVGFRSSMRPTSPTSAHGDGRSSSTRFSLRALSPTGSESRQPANHSLSGIAEGTHMRTTLRDQPAGRKSSGGGGIRMPSFNLSYGGGKKHAGPKTSRTTKGSSGSRFSSRFADSSDEEGGPGGPSSSPGFRSRFEDSSDDDEPPVMPIPASTTSTASYAAAATGGAGHHVKKASSIASTALPEELEDSEEEQQQQHGGGGAASKPTRSGILPPSSSSAAAAVDTAGLRRTRSGRGQLGGTSSQNAAPSSVARGNGAAADGSSKKPKRNSIMSVLRHRRGSNSNKKDGSDSGKIGRPEIRESAARQDTRLERSVGQLELIRSRGDGEEEGEGVDEVVPSPIRSPRLQKRGSGKRGGSGSGGSSGVAALLKPTTTDAALAPAVGGGLATTTTTQGHGGGGILAGGSGSGKDSNTNNGNNNNDREEDHAFDTAAQLGRPNTSSGNLGTRTLSGGASFLHLHLHPHHHRHRRVSSSMGLETATAPAAASVDGSVAGSMAGASSTTGKKKRFGSLRRMFGFNS</sequence>
<feature type="region of interest" description="Disordered" evidence="1">
    <location>
        <begin position="48"/>
        <end position="160"/>
    </location>
</feature>
<feature type="compositionally biased region" description="Low complexity" evidence="1">
    <location>
        <begin position="329"/>
        <end position="338"/>
    </location>
</feature>
<protein>
    <submittedName>
        <fullName evidence="2">Uncharacterized protein</fullName>
    </submittedName>
</protein>
<feature type="compositionally biased region" description="Basic and acidic residues" evidence="1">
    <location>
        <begin position="984"/>
        <end position="993"/>
    </location>
</feature>
<feature type="compositionally biased region" description="Polar residues" evidence="1">
    <location>
        <begin position="997"/>
        <end position="1009"/>
    </location>
</feature>
<keyword evidence="3" id="KW-1185">Reference proteome</keyword>
<feature type="compositionally biased region" description="Low complexity" evidence="1">
    <location>
        <begin position="1309"/>
        <end position="1327"/>
    </location>
</feature>
<reference evidence="2" key="2">
    <citation type="submission" date="2023-05" db="EMBL/GenBank/DDBJ databases">
        <authorList>
            <consortium name="Lawrence Berkeley National Laboratory"/>
            <person name="Steindorff A."/>
            <person name="Hensen N."/>
            <person name="Bonometti L."/>
            <person name="Westerberg I."/>
            <person name="Brannstrom I.O."/>
            <person name="Guillou S."/>
            <person name="Cros-Aarteil S."/>
            <person name="Calhoun S."/>
            <person name="Haridas S."/>
            <person name="Kuo A."/>
            <person name="Mondo S."/>
            <person name="Pangilinan J."/>
            <person name="Riley R."/>
            <person name="Labutti K."/>
            <person name="Andreopoulos B."/>
            <person name="Lipzen A."/>
            <person name="Chen C."/>
            <person name="Yanf M."/>
            <person name="Daum C."/>
            <person name="Ng V."/>
            <person name="Clum A."/>
            <person name="Ohm R."/>
            <person name="Martin F."/>
            <person name="Silar P."/>
            <person name="Natvig D."/>
            <person name="Lalanne C."/>
            <person name="Gautier V."/>
            <person name="Ament-Velasquez S.L."/>
            <person name="Kruys A."/>
            <person name="Hutchinson M.I."/>
            <person name="Powell A.J."/>
            <person name="Barry K."/>
            <person name="Miller A.N."/>
            <person name="Grigoriev I.V."/>
            <person name="Debuchy R."/>
            <person name="Gladieux P."/>
            <person name="Thoren M.H."/>
            <person name="Johannesson H."/>
        </authorList>
    </citation>
    <scope>NUCLEOTIDE SEQUENCE</scope>
    <source>
        <strain evidence="2">CBS 757.83</strain>
    </source>
</reference>
<feature type="compositionally biased region" description="Low complexity" evidence="1">
    <location>
        <begin position="1622"/>
        <end position="1633"/>
    </location>
</feature>
<feature type="compositionally biased region" description="Low complexity" evidence="1">
    <location>
        <begin position="141"/>
        <end position="152"/>
    </location>
</feature>
<feature type="compositionally biased region" description="Basic and acidic residues" evidence="1">
    <location>
        <begin position="1498"/>
        <end position="1526"/>
    </location>
</feature>
<feature type="compositionally biased region" description="Low complexity" evidence="1">
    <location>
        <begin position="1365"/>
        <end position="1378"/>
    </location>
</feature>
<feature type="compositionally biased region" description="Gly residues" evidence="1">
    <location>
        <begin position="1608"/>
        <end position="1621"/>
    </location>
</feature>
<dbReference type="EMBL" id="MU863632">
    <property type="protein sequence ID" value="KAK4102179.1"/>
    <property type="molecule type" value="Genomic_DNA"/>
</dbReference>
<feature type="compositionally biased region" description="Polar residues" evidence="1">
    <location>
        <begin position="359"/>
        <end position="369"/>
    </location>
</feature>
<feature type="region of interest" description="Disordered" evidence="1">
    <location>
        <begin position="857"/>
        <end position="1025"/>
    </location>
</feature>
<feature type="region of interest" description="Disordered" evidence="1">
    <location>
        <begin position="1603"/>
        <end position="1637"/>
    </location>
</feature>
<feature type="compositionally biased region" description="Polar residues" evidence="1">
    <location>
        <begin position="92"/>
        <end position="101"/>
    </location>
</feature>
<comment type="caution">
    <text evidence="2">The sequence shown here is derived from an EMBL/GenBank/DDBJ whole genome shotgun (WGS) entry which is preliminary data.</text>
</comment>
<feature type="compositionally biased region" description="Polar residues" evidence="1">
    <location>
        <begin position="502"/>
        <end position="519"/>
    </location>
</feature>
<feature type="compositionally biased region" description="Basic and acidic residues" evidence="1">
    <location>
        <begin position="1087"/>
        <end position="1107"/>
    </location>
</feature>
<evidence type="ECO:0000313" key="2">
    <source>
        <dbReference type="EMBL" id="KAK4102179.1"/>
    </source>
</evidence>
<feature type="compositionally biased region" description="Polar residues" evidence="1">
    <location>
        <begin position="914"/>
        <end position="928"/>
    </location>
</feature>
<feature type="compositionally biased region" description="Acidic residues" evidence="1">
    <location>
        <begin position="1398"/>
        <end position="1407"/>
    </location>
</feature>
<feature type="compositionally biased region" description="Polar residues" evidence="1">
    <location>
        <begin position="289"/>
        <end position="307"/>
    </location>
</feature>
<dbReference type="Proteomes" id="UP001305647">
    <property type="component" value="Unassembled WGS sequence"/>
</dbReference>
<reference evidence="2" key="1">
    <citation type="journal article" date="2023" name="Mol. Phylogenet. Evol.">
        <title>Genome-scale phylogeny and comparative genomics of the fungal order Sordariales.</title>
        <authorList>
            <person name="Hensen N."/>
            <person name="Bonometti L."/>
            <person name="Westerberg I."/>
            <person name="Brannstrom I.O."/>
            <person name="Guillou S."/>
            <person name="Cros-Aarteil S."/>
            <person name="Calhoun S."/>
            <person name="Haridas S."/>
            <person name="Kuo A."/>
            <person name="Mondo S."/>
            <person name="Pangilinan J."/>
            <person name="Riley R."/>
            <person name="LaButti K."/>
            <person name="Andreopoulos B."/>
            <person name="Lipzen A."/>
            <person name="Chen C."/>
            <person name="Yan M."/>
            <person name="Daum C."/>
            <person name="Ng V."/>
            <person name="Clum A."/>
            <person name="Steindorff A."/>
            <person name="Ohm R.A."/>
            <person name="Martin F."/>
            <person name="Silar P."/>
            <person name="Natvig D.O."/>
            <person name="Lalanne C."/>
            <person name="Gautier V."/>
            <person name="Ament-Velasquez S.L."/>
            <person name="Kruys A."/>
            <person name="Hutchinson M.I."/>
            <person name="Powell A.J."/>
            <person name="Barry K."/>
            <person name="Miller A.N."/>
            <person name="Grigoriev I.V."/>
            <person name="Debuchy R."/>
            <person name="Gladieux P."/>
            <person name="Hiltunen Thoren M."/>
            <person name="Johannesson H."/>
        </authorList>
    </citation>
    <scope>NUCLEOTIDE SEQUENCE</scope>
    <source>
        <strain evidence="2">CBS 757.83</strain>
    </source>
</reference>
<feature type="compositionally biased region" description="Low complexity" evidence="1">
    <location>
        <begin position="376"/>
        <end position="391"/>
    </location>
</feature>
<accession>A0AAN6T2Z6</accession>
<feature type="compositionally biased region" description="Low complexity" evidence="1">
    <location>
        <begin position="70"/>
        <end position="81"/>
    </location>
</feature>
<feature type="region of interest" description="Disordered" evidence="1">
    <location>
        <begin position="1"/>
        <end position="20"/>
    </location>
</feature>
<feature type="region of interest" description="Disordered" evidence="1">
    <location>
        <begin position="643"/>
        <end position="785"/>
    </location>
</feature>
<feature type="region of interest" description="Disordered" evidence="1">
    <location>
        <begin position="329"/>
        <end position="631"/>
    </location>
</feature>